<dbReference type="CDD" id="cd00165">
    <property type="entry name" value="S4"/>
    <property type="match status" value="1"/>
</dbReference>
<dbReference type="GO" id="GO:0006412">
    <property type="term" value="P:translation"/>
    <property type="evidence" value="ECO:0007669"/>
    <property type="project" value="UniProtKB-UniRule"/>
</dbReference>
<dbReference type="PROSITE" id="PS00632">
    <property type="entry name" value="RIBOSOMAL_S4"/>
    <property type="match status" value="1"/>
</dbReference>
<evidence type="ECO:0000256" key="9">
    <source>
        <dbReference type="SAM" id="MobiDB-lite"/>
    </source>
</evidence>
<evidence type="ECO:0000259" key="10">
    <source>
        <dbReference type="SMART" id="SM00363"/>
    </source>
</evidence>
<dbReference type="PROSITE" id="PS50889">
    <property type="entry name" value="S4"/>
    <property type="match status" value="1"/>
</dbReference>
<keyword evidence="2 7" id="KW-0699">rRNA-binding</keyword>
<dbReference type="SMART" id="SM01390">
    <property type="entry name" value="Ribosomal_S4"/>
    <property type="match status" value="1"/>
</dbReference>
<dbReference type="FunFam" id="3.10.290.10:FF:000001">
    <property type="entry name" value="30S ribosomal protein S4"/>
    <property type="match status" value="1"/>
</dbReference>
<dbReference type="Pfam" id="PF01479">
    <property type="entry name" value="S4"/>
    <property type="match status" value="1"/>
</dbReference>
<dbReference type="GO" id="GO:0015935">
    <property type="term" value="C:small ribosomal subunit"/>
    <property type="evidence" value="ECO:0007669"/>
    <property type="project" value="InterPro"/>
</dbReference>
<evidence type="ECO:0000256" key="1">
    <source>
        <dbReference type="ARBA" id="ARBA00007465"/>
    </source>
</evidence>
<dbReference type="NCBIfam" id="TIGR01017">
    <property type="entry name" value="rpsD_bact"/>
    <property type="match status" value="1"/>
</dbReference>
<dbReference type="PANTHER" id="PTHR11831">
    <property type="entry name" value="30S 40S RIBOSOMAL PROTEIN"/>
    <property type="match status" value="1"/>
</dbReference>
<accession>A0A9D1M2M5</accession>
<evidence type="ECO:0000256" key="3">
    <source>
        <dbReference type="ARBA" id="ARBA00022884"/>
    </source>
</evidence>
<evidence type="ECO:0000256" key="7">
    <source>
        <dbReference type="HAMAP-Rule" id="MF_01306"/>
    </source>
</evidence>
<protein>
    <recommendedName>
        <fullName evidence="6 7">Small ribosomal subunit protein uS4</fullName>
    </recommendedName>
</protein>
<evidence type="ECO:0000256" key="8">
    <source>
        <dbReference type="RuleBase" id="RU003699"/>
    </source>
</evidence>
<dbReference type="InterPro" id="IPR002942">
    <property type="entry name" value="S4_RNA-bd"/>
</dbReference>
<proteinExistence type="inferred from homology"/>
<dbReference type="InterPro" id="IPR001912">
    <property type="entry name" value="Ribosomal_uS4_N"/>
</dbReference>
<dbReference type="Proteomes" id="UP000824107">
    <property type="component" value="Unassembled WGS sequence"/>
</dbReference>
<evidence type="ECO:0000256" key="5">
    <source>
        <dbReference type="ARBA" id="ARBA00023274"/>
    </source>
</evidence>
<evidence type="ECO:0000256" key="2">
    <source>
        <dbReference type="ARBA" id="ARBA00022730"/>
    </source>
</evidence>
<evidence type="ECO:0000256" key="6">
    <source>
        <dbReference type="ARBA" id="ARBA00035254"/>
    </source>
</evidence>
<dbReference type="InterPro" id="IPR036986">
    <property type="entry name" value="S4_RNA-bd_sf"/>
</dbReference>
<name>A0A9D1M2M5_9PROT</name>
<dbReference type="Gene3D" id="3.10.290.10">
    <property type="entry name" value="RNA-binding S4 domain"/>
    <property type="match status" value="1"/>
</dbReference>
<comment type="function">
    <text evidence="7">With S5 and S12 plays an important role in translational accuracy.</text>
</comment>
<dbReference type="Gene3D" id="1.10.1050.10">
    <property type="entry name" value="Ribosomal Protein S4 Delta 41, Chain A, domain 1"/>
    <property type="match status" value="1"/>
</dbReference>
<dbReference type="InterPro" id="IPR018079">
    <property type="entry name" value="Ribosomal_uS4_CS"/>
</dbReference>
<dbReference type="PANTHER" id="PTHR11831:SF4">
    <property type="entry name" value="SMALL RIBOSOMAL SUBUNIT PROTEIN US4M"/>
    <property type="match status" value="1"/>
</dbReference>
<dbReference type="HAMAP" id="MF_01306_B">
    <property type="entry name" value="Ribosomal_uS4_B"/>
    <property type="match status" value="1"/>
</dbReference>
<dbReference type="Pfam" id="PF00163">
    <property type="entry name" value="Ribosomal_S4"/>
    <property type="match status" value="1"/>
</dbReference>
<keyword evidence="5 7" id="KW-0687">Ribonucleoprotein</keyword>
<feature type="region of interest" description="Disordered" evidence="9">
    <location>
        <begin position="1"/>
        <end position="43"/>
    </location>
</feature>
<keyword evidence="3 7" id="KW-0694">RNA-binding</keyword>
<comment type="subunit">
    <text evidence="7">Part of the 30S ribosomal subunit. Contacts protein S5. The interaction surface between S4 and S5 is involved in control of translational fidelity.</text>
</comment>
<dbReference type="InterPro" id="IPR022801">
    <property type="entry name" value="Ribosomal_uS4"/>
</dbReference>
<dbReference type="NCBIfam" id="NF003717">
    <property type="entry name" value="PRK05327.1"/>
    <property type="match status" value="1"/>
</dbReference>
<dbReference type="GO" id="GO:0042274">
    <property type="term" value="P:ribosomal small subunit biogenesis"/>
    <property type="evidence" value="ECO:0007669"/>
    <property type="project" value="TreeGrafter"/>
</dbReference>
<comment type="similarity">
    <text evidence="1 7 8">Belongs to the universal ribosomal protein uS4 family.</text>
</comment>
<reference evidence="12" key="1">
    <citation type="submission" date="2020-10" db="EMBL/GenBank/DDBJ databases">
        <authorList>
            <person name="Gilroy R."/>
        </authorList>
    </citation>
    <scope>NUCLEOTIDE SEQUENCE</scope>
    <source>
        <strain evidence="12">ChiW3-316</strain>
    </source>
</reference>
<dbReference type="GO" id="GO:0003735">
    <property type="term" value="F:structural constituent of ribosome"/>
    <property type="evidence" value="ECO:0007669"/>
    <property type="project" value="InterPro"/>
</dbReference>
<feature type="domain" description="RNA-binding S4" evidence="10">
    <location>
        <begin position="93"/>
        <end position="157"/>
    </location>
</feature>
<comment type="function">
    <text evidence="7">One of the primary rRNA binding proteins, it binds directly to 16S rRNA where it nucleates assembly of the body of the 30S subunit.</text>
</comment>
<dbReference type="AlphaFoldDB" id="A0A9D1M2M5"/>
<keyword evidence="4 7" id="KW-0689">Ribosomal protein</keyword>
<evidence type="ECO:0000313" key="12">
    <source>
        <dbReference type="EMBL" id="HIU52753.1"/>
    </source>
</evidence>
<feature type="domain" description="Small ribosomal subunit protein uS4 N-terminal" evidence="11">
    <location>
        <begin position="3"/>
        <end position="92"/>
    </location>
</feature>
<comment type="caution">
    <text evidence="12">The sequence shown here is derived from an EMBL/GenBank/DDBJ whole genome shotgun (WGS) entry which is preliminary data.</text>
</comment>
<evidence type="ECO:0000313" key="13">
    <source>
        <dbReference type="Proteomes" id="UP000824107"/>
    </source>
</evidence>
<evidence type="ECO:0000256" key="4">
    <source>
        <dbReference type="ARBA" id="ARBA00022980"/>
    </source>
</evidence>
<evidence type="ECO:0000259" key="11">
    <source>
        <dbReference type="SMART" id="SM01390"/>
    </source>
</evidence>
<sequence>MKSIENAKKKTNRRYGANLWGDPKSPLNKREYAPGQHGQRRKKMTDYGEQLYAKQKLKTYYGNVNEKQFHKYYVEAVRRGGDSAENLVGILESRLDNLVYKAKFVPTIFASRQFVNHGHVTVNGKKVNIPSYMVKVGDVIEVREKSKQLPIVIAAVESSTREVPGYLEVDGKKLTAKYTFTPKLDDIPYGCVMEPNLVIEYYSR</sequence>
<reference evidence="12" key="2">
    <citation type="journal article" date="2021" name="PeerJ">
        <title>Extensive microbial diversity within the chicken gut microbiome revealed by metagenomics and culture.</title>
        <authorList>
            <person name="Gilroy R."/>
            <person name="Ravi A."/>
            <person name="Getino M."/>
            <person name="Pursley I."/>
            <person name="Horton D.L."/>
            <person name="Alikhan N.F."/>
            <person name="Baker D."/>
            <person name="Gharbi K."/>
            <person name="Hall N."/>
            <person name="Watson M."/>
            <person name="Adriaenssens E.M."/>
            <person name="Foster-Nyarko E."/>
            <person name="Jarju S."/>
            <person name="Secka A."/>
            <person name="Antonio M."/>
            <person name="Oren A."/>
            <person name="Chaudhuri R.R."/>
            <person name="La Ragione R."/>
            <person name="Hildebrand F."/>
            <person name="Pallen M.J."/>
        </authorList>
    </citation>
    <scope>NUCLEOTIDE SEQUENCE</scope>
    <source>
        <strain evidence="12">ChiW3-316</strain>
    </source>
</reference>
<dbReference type="InterPro" id="IPR005709">
    <property type="entry name" value="Ribosomal_uS4_bac-type"/>
</dbReference>
<organism evidence="12 13">
    <name type="scientific">Candidatus Scatocola faecipullorum</name>
    <dbReference type="NCBI Taxonomy" id="2840917"/>
    <lineage>
        <taxon>Bacteria</taxon>
        <taxon>Pseudomonadati</taxon>
        <taxon>Pseudomonadota</taxon>
        <taxon>Alphaproteobacteria</taxon>
        <taxon>Rhodospirillales</taxon>
        <taxon>Rhodospirillaceae</taxon>
        <taxon>Rhodospirillaceae incertae sedis</taxon>
        <taxon>Candidatus Scatocola</taxon>
    </lineage>
</organism>
<gene>
    <name evidence="7 12" type="primary">rpsD</name>
    <name evidence="12" type="ORF">IAD20_01575</name>
</gene>
<dbReference type="SUPFAM" id="SSF55174">
    <property type="entry name" value="Alpha-L RNA-binding motif"/>
    <property type="match status" value="1"/>
</dbReference>
<dbReference type="SMART" id="SM00363">
    <property type="entry name" value="S4"/>
    <property type="match status" value="1"/>
</dbReference>
<dbReference type="GO" id="GO:0019843">
    <property type="term" value="F:rRNA binding"/>
    <property type="evidence" value="ECO:0007669"/>
    <property type="project" value="UniProtKB-UniRule"/>
</dbReference>
<dbReference type="EMBL" id="DVNC01000015">
    <property type="protein sequence ID" value="HIU52753.1"/>
    <property type="molecule type" value="Genomic_DNA"/>
</dbReference>